<keyword evidence="4 7" id="KW-0812">Transmembrane</keyword>
<evidence type="ECO:0000256" key="1">
    <source>
        <dbReference type="ARBA" id="ARBA00004651"/>
    </source>
</evidence>
<name>A0A645BAY7_9ZZZZ</name>
<feature type="transmembrane region" description="Helical" evidence="7">
    <location>
        <begin position="36"/>
        <end position="54"/>
    </location>
</feature>
<dbReference type="Pfam" id="PF02652">
    <property type="entry name" value="Lactate_perm"/>
    <property type="match status" value="1"/>
</dbReference>
<evidence type="ECO:0000256" key="2">
    <source>
        <dbReference type="ARBA" id="ARBA00022448"/>
    </source>
</evidence>
<evidence type="ECO:0000256" key="5">
    <source>
        <dbReference type="ARBA" id="ARBA00022989"/>
    </source>
</evidence>
<evidence type="ECO:0000256" key="6">
    <source>
        <dbReference type="ARBA" id="ARBA00023136"/>
    </source>
</evidence>
<keyword evidence="3" id="KW-1003">Cell membrane</keyword>
<dbReference type="EMBL" id="VSSQ01018965">
    <property type="protein sequence ID" value="MPM62629.1"/>
    <property type="molecule type" value="Genomic_DNA"/>
</dbReference>
<keyword evidence="6 7" id="KW-0472">Membrane</keyword>
<dbReference type="GO" id="GO:0015129">
    <property type="term" value="F:lactate transmembrane transporter activity"/>
    <property type="evidence" value="ECO:0007669"/>
    <property type="project" value="InterPro"/>
</dbReference>
<comment type="caution">
    <text evidence="8">The sequence shown here is derived from an EMBL/GenBank/DDBJ whole genome shotgun (WGS) entry which is preliminary data.</text>
</comment>
<dbReference type="GO" id="GO:0005886">
    <property type="term" value="C:plasma membrane"/>
    <property type="evidence" value="ECO:0007669"/>
    <property type="project" value="UniProtKB-SubCell"/>
</dbReference>
<dbReference type="AlphaFoldDB" id="A0A645BAY7"/>
<evidence type="ECO:0000256" key="7">
    <source>
        <dbReference type="SAM" id="Phobius"/>
    </source>
</evidence>
<dbReference type="GO" id="GO:0015295">
    <property type="term" value="F:solute:proton symporter activity"/>
    <property type="evidence" value="ECO:0007669"/>
    <property type="project" value="TreeGrafter"/>
</dbReference>
<organism evidence="8">
    <name type="scientific">bioreactor metagenome</name>
    <dbReference type="NCBI Taxonomy" id="1076179"/>
    <lineage>
        <taxon>unclassified sequences</taxon>
        <taxon>metagenomes</taxon>
        <taxon>ecological metagenomes</taxon>
    </lineage>
</organism>
<evidence type="ECO:0000313" key="8">
    <source>
        <dbReference type="EMBL" id="MPM62629.1"/>
    </source>
</evidence>
<accession>A0A645BAY7</accession>
<protein>
    <submittedName>
        <fullName evidence="8">L-lactate permease</fullName>
    </submittedName>
</protein>
<keyword evidence="5 7" id="KW-1133">Transmembrane helix</keyword>
<evidence type="ECO:0000256" key="3">
    <source>
        <dbReference type="ARBA" id="ARBA00022475"/>
    </source>
</evidence>
<dbReference type="InterPro" id="IPR003804">
    <property type="entry name" value="Lactate_perm"/>
</dbReference>
<proteinExistence type="predicted"/>
<feature type="transmembrane region" description="Helical" evidence="7">
    <location>
        <begin position="6"/>
        <end position="29"/>
    </location>
</feature>
<sequence length="146" mass="15516">MFPIVTIAMILGLAYLMNYSGMSATMGLAFTKTGSLFPFFAPILGWLGVFLTGSDTSSNALFSSLQRTTAEQIGVDPHLMVAANSSGGVCGKMISPQSISVATAATGLVGEEGTIFRFTLMHSIAMILIVSTMTYLQAYALRWMLP</sequence>
<reference evidence="8" key="1">
    <citation type="submission" date="2019-08" db="EMBL/GenBank/DDBJ databases">
        <authorList>
            <person name="Kucharzyk K."/>
            <person name="Murdoch R.W."/>
            <person name="Higgins S."/>
            <person name="Loffler F."/>
        </authorList>
    </citation>
    <scope>NUCLEOTIDE SEQUENCE</scope>
</reference>
<gene>
    <name evidence="8" type="primary">lutP_11</name>
    <name evidence="8" type="ORF">SDC9_109506</name>
</gene>
<dbReference type="PANTHER" id="PTHR30003:SF0">
    <property type="entry name" value="GLYCOLATE PERMEASE GLCA-RELATED"/>
    <property type="match status" value="1"/>
</dbReference>
<dbReference type="PANTHER" id="PTHR30003">
    <property type="entry name" value="L-LACTATE PERMEASE"/>
    <property type="match status" value="1"/>
</dbReference>
<feature type="transmembrane region" description="Helical" evidence="7">
    <location>
        <begin position="115"/>
        <end position="136"/>
    </location>
</feature>
<evidence type="ECO:0000256" key="4">
    <source>
        <dbReference type="ARBA" id="ARBA00022692"/>
    </source>
</evidence>
<comment type="subcellular location">
    <subcellularLocation>
        <location evidence="1">Cell membrane</location>
        <topology evidence="1">Multi-pass membrane protein</topology>
    </subcellularLocation>
</comment>
<keyword evidence="2" id="KW-0813">Transport</keyword>